<reference evidence="6 7" key="1">
    <citation type="submission" date="2016-10" db="EMBL/GenBank/DDBJ databases">
        <authorList>
            <person name="de Groot N.N."/>
        </authorList>
    </citation>
    <scope>NUCLEOTIDE SEQUENCE [LARGE SCALE GENOMIC DNA]</scope>
    <source>
        <strain evidence="6 7">CGMCC 1.9157</strain>
    </source>
</reference>
<organism evidence="6 7">
    <name type="scientific">Cohaesibacter marisflavi</name>
    <dbReference type="NCBI Taxonomy" id="655353"/>
    <lineage>
        <taxon>Bacteria</taxon>
        <taxon>Pseudomonadati</taxon>
        <taxon>Pseudomonadota</taxon>
        <taxon>Alphaproteobacteria</taxon>
        <taxon>Hyphomicrobiales</taxon>
        <taxon>Cohaesibacteraceae</taxon>
    </lineage>
</organism>
<dbReference type="SUPFAM" id="SSF53850">
    <property type="entry name" value="Periplasmic binding protein-like II"/>
    <property type="match status" value="1"/>
</dbReference>
<dbReference type="InterPro" id="IPR000914">
    <property type="entry name" value="SBP_5_dom"/>
</dbReference>
<evidence type="ECO:0000313" key="6">
    <source>
        <dbReference type="EMBL" id="SFN65511.1"/>
    </source>
</evidence>
<dbReference type="NCBIfam" id="TIGR01409">
    <property type="entry name" value="TAT_signal_seq"/>
    <property type="match status" value="1"/>
</dbReference>
<comment type="similarity">
    <text evidence="2">Belongs to the bacterial solute-binding protein 5 family.</text>
</comment>
<dbReference type="Proteomes" id="UP000199236">
    <property type="component" value="Unassembled WGS sequence"/>
</dbReference>
<evidence type="ECO:0000259" key="5">
    <source>
        <dbReference type="Pfam" id="PF00496"/>
    </source>
</evidence>
<dbReference type="PIRSF" id="PIRSF002741">
    <property type="entry name" value="MppA"/>
    <property type="match status" value="1"/>
</dbReference>
<dbReference type="InterPro" id="IPR019546">
    <property type="entry name" value="TAT_signal_bac_arc"/>
</dbReference>
<accession>A0A1I5ASU6</accession>
<keyword evidence="4" id="KW-0732">Signal</keyword>
<dbReference type="GO" id="GO:0030288">
    <property type="term" value="C:outer membrane-bounded periplasmic space"/>
    <property type="evidence" value="ECO:0007669"/>
    <property type="project" value="UniProtKB-ARBA"/>
</dbReference>
<evidence type="ECO:0000256" key="3">
    <source>
        <dbReference type="ARBA" id="ARBA00022448"/>
    </source>
</evidence>
<dbReference type="OrthoDB" id="9803988at2"/>
<dbReference type="InterPro" id="IPR030678">
    <property type="entry name" value="Peptide/Ni-bd"/>
</dbReference>
<dbReference type="GO" id="GO:0043190">
    <property type="term" value="C:ATP-binding cassette (ABC) transporter complex"/>
    <property type="evidence" value="ECO:0007669"/>
    <property type="project" value="InterPro"/>
</dbReference>
<dbReference type="CDD" id="cd08503">
    <property type="entry name" value="PBP2_NikA_DppA_OppA_like_17"/>
    <property type="match status" value="1"/>
</dbReference>
<evidence type="ECO:0000256" key="1">
    <source>
        <dbReference type="ARBA" id="ARBA00004418"/>
    </source>
</evidence>
<dbReference type="Gene3D" id="3.10.105.10">
    <property type="entry name" value="Dipeptide-binding Protein, Domain 3"/>
    <property type="match status" value="1"/>
</dbReference>
<keyword evidence="3" id="KW-0813">Transport</keyword>
<feature type="domain" description="Solute-binding protein family 5" evidence="5">
    <location>
        <begin position="101"/>
        <end position="447"/>
    </location>
</feature>
<evidence type="ECO:0000256" key="2">
    <source>
        <dbReference type="ARBA" id="ARBA00005695"/>
    </source>
</evidence>
<evidence type="ECO:0000313" key="7">
    <source>
        <dbReference type="Proteomes" id="UP000199236"/>
    </source>
</evidence>
<dbReference type="AlphaFoldDB" id="A0A1I5ASU6"/>
<dbReference type="GO" id="GO:0015833">
    <property type="term" value="P:peptide transport"/>
    <property type="evidence" value="ECO:0007669"/>
    <property type="project" value="TreeGrafter"/>
</dbReference>
<dbReference type="EMBL" id="FOVR01000001">
    <property type="protein sequence ID" value="SFN65511.1"/>
    <property type="molecule type" value="Genomic_DNA"/>
</dbReference>
<sequence length="529" mass="58351">MRKHFEFLANQTISGGMSRREFMGRTAALGLGAVAANSLLGSVAQAAGPIKGGTAKFGIGGGQSTDSLDPALSLNQMTFMVQRTWAETLLDVNPDGTLDMRLAESYDSSDDAKTWSFKIRKDVTFHNGKTVTPEDVKQTLLRHSDKDSKSGALGVMRNISGVKVDGDSVVVELTNANADLPYLMSDFHLMIQPNGGRDDPAAAIGTNAYKLVEAEPGVRFAFERNPDYWDSSRGHFDAIEMMVINDDTARNAALQSGQLHIVNKISPKVAGLLSRAPGLSIKRVAGRGHYVFVMMCDREPFHTKELRNALKYAIDRKDMVDKILRGYGTVGNDFPINSAYPFFDESIPQREYDPEKAASLYKASGHDGSPIVLRVSDSAFPGAVDAAQLYMESAKAAGIPLEIKREPSDGYWSNVWNKQPFCASYWEGRTVQDQMYSTAYVSSADWNDTHFYNDHFDELLIQAKGELDQSKRKKLYSEMAYLVRDEGGLICPMFNDFIEGVSDKIGGWEKNGVFQLMNGLAPVKCWMAS</sequence>
<dbReference type="PANTHER" id="PTHR30290">
    <property type="entry name" value="PERIPLASMIC BINDING COMPONENT OF ABC TRANSPORTER"/>
    <property type="match status" value="1"/>
</dbReference>
<dbReference type="PROSITE" id="PS51318">
    <property type="entry name" value="TAT"/>
    <property type="match status" value="1"/>
</dbReference>
<keyword evidence="7" id="KW-1185">Reference proteome</keyword>
<name>A0A1I5ASU6_9HYPH</name>
<dbReference type="InterPro" id="IPR006311">
    <property type="entry name" value="TAT_signal"/>
</dbReference>
<dbReference type="InterPro" id="IPR039424">
    <property type="entry name" value="SBP_5"/>
</dbReference>
<dbReference type="RefSeq" id="WP_090068658.1">
    <property type="nucleotide sequence ID" value="NZ_FOVR01000001.1"/>
</dbReference>
<dbReference type="PANTHER" id="PTHR30290:SF10">
    <property type="entry name" value="PERIPLASMIC OLIGOPEPTIDE-BINDING PROTEIN-RELATED"/>
    <property type="match status" value="1"/>
</dbReference>
<dbReference type="GO" id="GO:1904680">
    <property type="term" value="F:peptide transmembrane transporter activity"/>
    <property type="evidence" value="ECO:0007669"/>
    <property type="project" value="TreeGrafter"/>
</dbReference>
<protein>
    <submittedName>
        <fullName evidence="6">Peptide/nickel transport system substrate-binding protein</fullName>
    </submittedName>
</protein>
<gene>
    <name evidence="6" type="ORF">SAMN04488056_101600</name>
</gene>
<comment type="subcellular location">
    <subcellularLocation>
        <location evidence="1">Periplasm</location>
    </subcellularLocation>
</comment>
<dbReference type="STRING" id="655353.SAMN04488056_101600"/>
<proteinExistence type="inferred from homology"/>
<dbReference type="Pfam" id="PF00496">
    <property type="entry name" value="SBP_bac_5"/>
    <property type="match status" value="1"/>
</dbReference>
<dbReference type="Gene3D" id="3.40.190.10">
    <property type="entry name" value="Periplasmic binding protein-like II"/>
    <property type="match status" value="1"/>
</dbReference>
<dbReference type="Gene3D" id="3.90.76.10">
    <property type="entry name" value="Dipeptide-binding Protein, Domain 1"/>
    <property type="match status" value="1"/>
</dbReference>
<evidence type="ECO:0000256" key="4">
    <source>
        <dbReference type="ARBA" id="ARBA00022729"/>
    </source>
</evidence>